<keyword evidence="2" id="KW-1185">Reference proteome</keyword>
<dbReference type="AlphaFoldDB" id="J5UJ64"/>
<accession>J5UJ64</accession>
<dbReference type="Proteomes" id="UP000005244">
    <property type="component" value="Unassembled WGS sequence"/>
</dbReference>
<evidence type="ECO:0000313" key="2">
    <source>
        <dbReference type="Proteomes" id="UP000005244"/>
    </source>
</evidence>
<comment type="caution">
    <text evidence="1">The sequence shown here is derived from an EMBL/GenBank/DDBJ whole genome shotgun (WGS) entry which is preliminary data.</text>
</comment>
<dbReference type="RefSeq" id="WP_009530843.1">
    <property type="nucleotide sequence ID" value="NZ_ALNK01000017.1"/>
</dbReference>
<proteinExistence type="predicted"/>
<name>J5UJ64_9FIRM</name>
<sequence length="209" mass="23859">MNLKNMITRLTSNYNKNENSNIYKLFSILAPEVECLKDIFEKIESWQGIKNAQGHALDLIGDDVRQERLGLNDEQYRPMLRFKVSLNKSNADIDSVNTAIKSITEDNFIRLHEGYDYINEPASIVIRLKSFDKNVRYDLIDDILAAGVRANLKVEKQTLDRLYIGSVTLCGETTTVYPYNIRTIENKATVYVATGYSAGIETIEILPKR</sequence>
<organism evidence="1 2">
    <name type="scientific">Peptoanaerobacter stomatis</name>
    <dbReference type="NCBI Taxonomy" id="796937"/>
    <lineage>
        <taxon>Bacteria</taxon>
        <taxon>Bacillati</taxon>
        <taxon>Bacillota</taxon>
        <taxon>Clostridia</taxon>
        <taxon>Peptostreptococcales</taxon>
        <taxon>Filifactoraceae</taxon>
        <taxon>Peptoanaerobacter</taxon>
    </lineage>
</organism>
<gene>
    <name evidence="1" type="ORF">HMPREF1143_0483</name>
</gene>
<evidence type="ECO:0000313" key="1">
    <source>
        <dbReference type="EMBL" id="EJU22949.1"/>
    </source>
</evidence>
<dbReference type="EMBL" id="ALNK01000017">
    <property type="protein sequence ID" value="EJU22949.1"/>
    <property type="molecule type" value="Genomic_DNA"/>
</dbReference>
<protein>
    <submittedName>
        <fullName evidence="1">PF11041 domain protein</fullName>
    </submittedName>
</protein>
<reference evidence="1 2" key="1">
    <citation type="submission" date="2012-07" db="EMBL/GenBank/DDBJ databases">
        <authorList>
            <person name="Durkin A.S."/>
            <person name="McCorrison J."/>
            <person name="Torralba M."/>
            <person name="Gillis M."/>
            <person name="Methe B."/>
            <person name="Sutton G."/>
            <person name="Nelson K.E."/>
        </authorList>
    </citation>
    <scope>NUCLEOTIDE SEQUENCE [LARGE SCALE GENOMIC DNA]</scope>
    <source>
        <strain evidence="1 2">OBRC8</strain>
    </source>
</reference>